<evidence type="ECO:0000313" key="2">
    <source>
        <dbReference type="EMBL" id="MDQ0425225.1"/>
    </source>
</evidence>
<dbReference type="Gene3D" id="3.30.750.24">
    <property type="entry name" value="STAS domain"/>
    <property type="match status" value="1"/>
</dbReference>
<dbReference type="InterPro" id="IPR002645">
    <property type="entry name" value="STAS_dom"/>
</dbReference>
<reference evidence="2 3" key="1">
    <citation type="submission" date="2023-07" db="EMBL/GenBank/DDBJ databases">
        <title>Sequencing the genomes of 1000 actinobacteria strains.</title>
        <authorList>
            <person name="Klenk H.-P."/>
        </authorList>
    </citation>
    <scope>NUCLEOTIDE SEQUENCE [LARGE SCALE GENOMIC DNA]</scope>
    <source>
        <strain evidence="2 3">DSM 14785</strain>
    </source>
</reference>
<sequence length="107" mass="11105">MTRPAPGLAVIEVAGRFDAPVALEVRRAIDTFAVGGVDTAVVDLTEATFVDSAGLAAVVHAHRVCESVGGTAVVCEPRSADARRVFELTMLDRVLRMVAVRSAGDAG</sequence>
<proteinExistence type="predicted"/>
<comment type="caution">
    <text evidence="2">The sequence shown here is derived from an EMBL/GenBank/DDBJ whole genome shotgun (WGS) entry which is preliminary data.</text>
</comment>
<dbReference type="CDD" id="cd07043">
    <property type="entry name" value="STAS_anti-anti-sigma_factors"/>
    <property type="match status" value="1"/>
</dbReference>
<accession>A0ABU0GIM0</accession>
<dbReference type="Pfam" id="PF01740">
    <property type="entry name" value="STAS"/>
    <property type="match status" value="1"/>
</dbReference>
<dbReference type="Proteomes" id="UP001240250">
    <property type="component" value="Unassembled WGS sequence"/>
</dbReference>
<organism evidence="2 3">
    <name type="scientific">Cellulomonas iranensis</name>
    <dbReference type="NCBI Taxonomy" id="76862"/>
    <lineage>
        <taxon>Bacteria</taxon>
        <taxon>Bacillati</taxon>
        <taxon>Actinomycetota</taxon>
        <taxon>Actinomycetes</taxon>
        <taxon>Micrococcales</taxon>
        <taxon>Cellulomonadaceae</taxon>
        <taxon>Cellulomonas</taxon>
    </lineage>
</organism>
<keyword evidence="3" id="KW-1185">Reference proteome</keyword>
<dbReference type="PANTHER" id="PTHR33495">
    <property type="entry name" value="ANTI-SIGMA FACTOR ANTAGONIST TM_1081-RELATED-RELATED"/>
    <property type="match status" value="1"/>
</dbReference>
<dbReference type="PANTHER" id="PTHR33495:SF2">
    <property type="entry name" value="ANTI-SIGMA FACTOR ANTAGONIST TM_1081-RELATED"/>
    <property type="match status" value="1"/>
</dbReference>
<dbReference type="SUPFAM" id="SSF52091">
    <property type="entry name" value="SpoIIaa-like"/>
    <property type="match status" value="1"/>
</dbReference>
<name>A0ABU0GIM0_9CELL</name>
<gene>
    <name evidence="2" type="ORF">JO380_001606</name>
</gene>
<evidence type="ECO:0000259" key="1">
    <source>
        <dbReference type="PROSITE" id="PS50801"/>
    </source>
</evidence>
<dbReference type="InterPro" id="IPR036513">
    <property type="entry name" value="STAS_dom_sf"/>
</dbReference>
<dbReference type="EMBL" id="JAUSVM010000001">
    <property type="protein sequence ID" value="MDQ0425225.1"/>
    <property type="molecule type" value="Genomic_DNA"/>
</dbReference>
<protein>
    <submittedName>
        <fullName evidence="2">Anti-sigma B factor antagonist</fullName>
    </submittedName>
</protein>
<dbReference type="PROSITE" id="PS50801">
    <property type="entry name" value="STAS"/>
    <property type="match status" value="1"/>
</dbReference>
<feature type="domain" description="STAS" evidence="1">
    <location>
        <begin position="1"/>
        <end position="107"/>
    </location>
</feature>
<evidence type="ECO:0000313" key="3">
    <source>
        <dbReference type="Proteomes" id="UP001240250"/>
    </source>
</evidence>
<dbReference type="RefSeq" id="WP_167748897.1">
    <property type="nucleotide sequence ID" value="NZ_CP194061.1"/>
</dbReference>